<evidence type="ECO:0000313" key="2">
    <source>
        <dbReference type="EMBL" id="ASD52073.1"/>
    </source>
</evidence>
<name>A0A2U7N8B8_9CAUD</name>
<dbReference type="Proteomes" id="UP000247773">
    <property type="component" value="Genome"/>
</dbReference>
<feature type="domain" description="Fibritin C-terminal" evidence="1">
    <location>
        <begin position="371"/>
        <end position="455"/>
    </location>
</feature>
<sequence>MDKILLSPLPYVDGLPNEGQIRINWAKNGEDFTAASTINGNDGVLNRAGVSIQKNVVALQVNQVLVGDKVNELVDNVNTINNALNILDNEDIIAQVTINKTDISKIKLKQADIIQATSDLQLKVTEMDDSLGVYDPLEDSVYRTVRDDLFWIKKEMGQYPGQDINGQSVDGNDSTGMKRRIMSTSFVVNQQGERLTILEQKFHDSDVGSLTAEVESMRNELGNKSFSTPTPIYLRLRGMDTNLGTINQQLFTISESIGLTSGVSSLYQDVSSNTTRISILEDKSNDADTRLDLIEEAIGTNSIPTSINGRIKTNADSIISINGILGADTSSGLRGQVAWINQVVGIVPEGQPAPQDSILGELSVIQSSVGTLQNTVQDIQVEIGNNNEGIKGQILRLTNITFGTNPNGATVEERGLLDTVKSHDAKLFGISQAIGEAPKDGNFYVRKDGTWVLLSDALAALQP</sequence>
<proteinExistence type="predicted"/>
<accession>A0A2U7N8B8</accession>
<keyword evidence="3" id="KW-1185">Reference proteome</keyword>
<dbReference type="Gene3D" id="6.20.230.10">
    <property type="match status" value="1"/>
</dbReference>
<evidence type="ECO:0000313" key="3">
    <source>
        <dbReference type="Proteomes" id="UP000247773"/>
    </source>
</evidence>
<gene>
    <name evidence="2" type="ORF">PspYZU05_121</name>
</gene>
<dbReference type="InterPro" id="IPR012473">
    <property type="entry name" value="Fibritin_C"/>
</dbReference>
<dbReference type="EMBL" id="KY971610">
    <property type="protein sequence ID" value="ASD52073.1"/>
    <property type="molecule type" value="Genomic_DNA"/>
</dbReference>
<protein>
    <submittedName>
        <fullName evidence="2">Fibritin neck whisker protein</fullName>
    </submittedName>
</protein>
<dbReference type="SUPFAM" id="SSF58046">
    <property type="entry name" value="Fibritin"/>
    <property type="match status" value="2"/>
</dbReference>
<organism evidence="2 3">
    <name type="scientific">Pseudomonas phage PspYZU05</name>
    <dbReference type="NCBI Taxonomy" id="1983556"/>
    <lineage>
        <taxon>Viruses</taxon>
        <taxon>Duplodnaviria</taxon>
        <taxon>Heunggongvirae</taxon>
        <taxon>Uroviricota</taxon>
        <taxon>Caudoviricetes</taxon>
        <taxon>Pantevenvirales</taxon>
        <taxon>Straboviridae</taxon>
        <taxon>Jiangsuvirus</taxon>
        <taxon>Jiangsuvirus pspyzu05</taxon>
    </lineage>
</organism>
<reference evidence="2 3" key="1">
    <citation type="submission" date="2017-04" db="EMBL/GenBank/DDBJ databases">
        <title>Isolation of lytic bacteriophages infecting Pseudomonas strains for biocontrol of fish and shrimp spoilage during chilled storage.</title>
        <authorList>
            <person name="Yang Z."/>
            <person name="Tao X."/>
            <person name="Gao L."/>
            <person name="Rao S."/>
        </authorList>
    </citation>
    <scope>NUCLEOTIDE SEQUENCE [LARGE SCALE GENOMIC DNA]</scope>
</reference>
<evidence type="ECO:0000259" key="1">
    <source>
        <dbReference type="Pfam" id="PF07921"/>
    </source>
</evidence>
<dbReference type="Pfam" id="PF07921">
    <property type="entry name" value="Fibritin_C"/>
    <property type="match status" value="1"/>
</dbReference>
<dbReference type="PRINTS" id="PR01880">
    <property type="entry name" value="FIBRITIN"/>
</dbReference>
<dbReference type="Gene3D" id="1.20.5.320">
    <property type="entry name" value="6-Phosphogluconate Dehydrogenase, domain 3"/>
    <property type="match status" value="2"/>
</dbReference>